<reference evidence="1" key="1">
    <citation type="submission" date="2025-08" db="UniProtKB">
        <authorList>
            <consortium name="Ensembl"/>
        </authorList>
    </citation>
    <scope>IDENTIFICATION</scope>
</reference>
<reference evidence="1" key="2">
    <citation type="submission" date="2025-09" db="UniProtKB">
        <authorList>
            <consortium name="Ensembl"/>
        </authorList>
    </citation>
    <scope>IDENTIFICATION</scope>
</reference>
<dbReference type="Proteomes" id="UP000694391">
    <property type="component" value="Unplaced"/>
</dbReference>
<dbReference type="AlphaFoldDB" id="A0A8C0KGX2"/>
<sequence length="187" mass="20556">AKLQRTLFPAPRRSCLGEAAWRQLRAWRPVIHVSLWHYLKPNFFPKPEKVSEAWLAVLSMVSWVDLATWSMAGEGKEKADESQAPGTRALEGWAGLGHHPQEAVWAEGLQGRGVSGRGLHRVGIVLGRPPSCPPARQTFLSCFCGLIHHLLGRLSQGRLELESGLALLLGMAQEGPCPLFHSFSPEA</sequence>
<organism evidence="1 2">
    <name type="scientific">Canis lupus dingo</name>
    <name type="common">dingo</name>
    <dbReference type="NCBI Taxonomy" id="286419"/>
    <lineage>
        <taxon>Eukaryota</taxon>
        <taxon>Metazoa</taxon>
        <taxon>Chordata</taxon>
        <taxon>Craniata</taxon>
        <taxon>Vertebrata</taxon>
        <taxon>Euteleostomi</taxon>
        <taxon>Mammalia</taxon>
        <taxon>Eutheria</taxon>
        <taxon>Laurasiatheria</taxon>
        <taxon>Carnivora</taxon>
        <taxon>Caniformia</taxon>
        <taxon>Canidae</taxon>
        <taxon>Canis</taxon>
    </lineage>
</organism>
<name>A0A8C0KGX2_CANLU</name>
<protein>
    <submittedName>
        <fullName evidence="1">Uncharacterized protein</fullName>
    </submittedName>
</protein>
<accession>A0A8C0KGX2</accession>
<evidence type="ECO:0000313" key="2">
    <source>
        <dbReference type="Proteomes" id="UP000694391"/>
    </source>
</evidence>
<dbReference type="GeneTree" id="ENSGT00910000147005"/>
<evidence type="ECO:0000313" key="1">
    <source>
        <dbReference type="Ensembl" id="ENSCAFP00020015393.1"/>
    </source>
</evidence>
<proteinExistence type="predicted"/>
<dbReference type="Ensembl" id="ENSCAFT00020017882.1">
    <property type="protein sequence ID" value="ENSCAFP00020015393.1"/>
    <property type="gene ID" value="ENSCAFG00020012369.1"/>
</dbReference>
<keyword evidence="2" id="KW-1185">Reference proteome</keyword>